<dbReference type="GO" id="GO:0005524">
    <property type="term" value="F:ATP binding"/>
    <property type="evidence" value="ECO:0007669"/>
    <property type="project" value="UniProtKB-UniRule"/>
</dbReference>
<evidence type="ECO:0000256" key="7">
    <source>
        <dbReference type="HAMAP-Rule" id="MF_01643"/>
    </source>
</evidence>
<dbReference type="UniPathway" id="UPA00074">
    <property type="reaction ID" value="UER00127"/>
</dbReference>
<dbReference type="AlphaFoldDB" id="G6FVU2"/>
<evidence type="ECO:0000313" key="10">
    <source>
        <dbReference type="Proteomes" id="UP000004344"/>
    </source>
</evidence>
<dbReference type="EMBL" id="AGIZ01000009">
    <property type="protein sequence ID" value="EHC11581.1"/>
    <property type="molecule type" value="Genomic_DNA"/>
</dbReference>
<feature type="domain" description="ATP-grasp" evidence="8">
    <location>
        <begin position="119"/>
        <end position="309"/>
    </location>
</feature>
<feature type="binding site" evidence="7">
    <location>
        <position position="280"/>
    </location>
    <ligand>
        <name>Mg(2+)</name>
        <dbReference type="ChEBI" id="CHEBI:18420"/>
    </ligand>
</feature>
<dbReference type="InterPro" id="IPR048740">
    <property type="entry name" value="PurT_C"/>
</dbReference>
<dbReference type="PANTHER" id="PTHR43055">
    <property type="entry name" value="FORMATE-DEPENDENT PHOSPHORIBOSYLGLYCINAMIDE FORMYLTRANSFERASE"/>
    <property type="match status" value="1"/>
</dbReference>
<dbReference type="GO" id="GO:0016829">
    <property type="term" value="F:lyase activity"/>
    <property type="evidence" value="ECO:0007669"/>
    <property type="project" value="UniProtKB-KW"/>
</dbReference>
<dbReference type="GO" id="GO:0006189">
    <property type="term" value="P:'de novo' IMP biosynthetic process"/>
    <property type="evidence" value="ECO:0007669"/>
    <property type="project" value="UniProtKB-UniRule"/>
</dbReference>
<feature type="binding site" evidence="7">
    <location>
        <position position="155"/>
    </location>
    <ligand>
        <name>ATP</name>
        <dbReference type="ChEBI" id="CHEBI:30616"/>
    </ligand>
</feature>
<dbReference type="InterPro" id="IPR016185">
    <property type="entry name" value="PreATP-grasp_dom_sf"/>
</dbReference>
<dbReference type="GO" id="GO:0005829">
    <property type="term" value="C:cytosol"/>
    <property type="evidence" value="ECO:0007669"/>
    <property type="project" value="TreeGrafter"/>
</dbReference>
<dbReference type="InterPro" id="IPR003135">
    <property type="entry name" value="ATP-grasp_carboxylate-amine"/>
</dbReference>
<keyword evidence="10" id="KW-1185">Reference proteome</keyword>
<dbReference type="InterPro" id="IPR011054">
    <property type="entry name" value="Rudment_hybrid_motif"/>
</dbReference>
<dbReference type="Pfam" id="PF02222">
    <property type="entry name" value="ATP-grasp"/>
    <property type="match status" value="1"/>
</dbReference>
<keyword evidence="9" id="KW-0456">Lyase</keyword>
<feature type="binding site" evidence="7">
    <location>
        <begin position="364"/>
        <end position="365"/>
    </location>
    <ligand>
        <name>N(1)-(5-phospho-beta-D-ribosyl)glycinamide</name>
        <dbReference type="ChEBI" id="CHEBI:143788"/>
    </ligand>
</feature>
<evidence type="ECO:0000256" key="1">
    <source>
        <dbReference type="ARBA" id="ARBA00022598"/>
    </source>
</evidence>
<proteinExistence type="inferred from homology"/>
<keyword evidence="6 7" id="KW-0460">Magnesium</keyword>
<dbReference type="InterPro" id="IPR011761">
    <property type="entry name" value="ATP-grasp"/>
</dbReference>
<keyword evidence="9" id="KW-0808">Transferase</keyword>
<evidence type="ECO:0000256" key="3">
    <source>
        <dbReference type="ARBA" id="ARBA00022741"/>
    </source>
</evidence>
<dbReference type="NCBIfam" id="NF006766">
    <property type="entry name" value="PRK09288.1"/>
    <property type="match status" value="1"/>
</dbReference>
<dbReference type="HAMAP" id="MF_01643">
    <property type="entry name" value="PurT"/>
    <property type="match status" value="1"/>
</dbReference>
<keyword evidence="3 7" id="KW-0547">Nucleotide-binding</keyword>
<feature type="binding site" evidence="7">
    <location>
        <position position="287"/>
    </location>
    <ligand>
        <name>N(1)-(5-phospho-beta-D-ribosyl)glycinamide</name>
        <dbReference type="ChEBI" id="CHEBI:143788"/>
    </ligand>
</feature>
<dbReference type="InterPro" id="IPR005862">
    <property type="entry name" value="PurT"/>
</dbReference>
<evidence type="ECO:0000256" key="2">
    <source>
        <dbReference type="ARBA" id="ARBA00022723"/>
    </source>
</evidence>
<feature type="binding site" evidence="7">
    <location>
        <position position="268"/>
    </location>
    <ligand>
        <name>Mg(2+)</name>
        <dbReference type="ChEBI" id="CHEBI:18420"/>
    </ligand>
</feature>
<feature type="binding site" evidence="7">
    <location>
        <begin position="195"/>
        <end position="198"/>
    </location>
    <ligand>
        <name>ATP</name>
        <dbReference type="ChEBI" id="CHEBI:30616"/>
    </ligand>
</feature>
<dbReference type="FunFam" id="3.40.50.20:FF:000022">
    <property type="entry name" value="Formate-dependent phosphoribosylglycinamide formyltransferase"/>
    <property type="match status" value="1"/>
</dbReference>
<dbReference type="GO" id="GO:0000287">
    <property type="term" value="F:magnesium ion binding"/>
    <property type="evidence" value="ECO:0007669"/>
    <property type="project" value="UniProtKB-UniRule"/>
</dbReference>
<dbReference type="EC" id="6.3.1.21" evidence="7"/>
<evidence type="ECO:0000256" key="4">
    <source>
        <dbReference type="ARBA" id="ARBA00022755"/>
    </source>
</evidence>
<comment type="subunit">
    <text evidence="7">Homodimer.</text>
</comment>
<dbReference type="Gene3D" id="3.30.470.20">
    <property type="entry name" value="ATP-grasp fold, B domain"/>
    <property type="match status" value="1"/>
</dbReference>
<comment type="pathway">
    <text evidence="7">Purine metabolism; IMP biosynthesis via de novo pathway; N(2)-formyl-N(1)-(5-phospho-D-ribosyl)glycinamide from N(1)-(5-phospho-D-ribosyl)glycinamide (formate route): step 1/1.</text>
</comment>
<comment type="catalytic activity">
    <reaction evidence="7">
        <text>N(1)-(5-phospho-beta-D-ribosyl)glycinamide + formate + ATP = N(2)-formyl-N(1)-(5-phospho-beta-D-ribosyl)glycinamide + ADP + phosphate + H(+)</text>
        <dbReference type="Rhea" id="RHEA:24829"/>
        <dbReference type="ChEBI" id="CHEBI:15378"/>
        <dbReference type="ChEBI" id="CHEBI:15740"/>
        <dbReference type="ChEBI" id="CHEBI:30616"/>
        <dbReference type="ChEBI" id="CHEBI:43474"/>
        <dbReference type="ChEBI" id="CHEBI:143788"/>
        <dbReference type="ChEBI" id="CHEBI:147286"/>
        <dbReference type="ChEBI" id="CHEBI:456216"/>
        <dbReference type="EC" id="6.3.1.21"/>
    </reaction>
</comment>
<comment type="function">
    <text evidence="7">Involved in the de novo purine biosynthesis. Catalyzes the transfer of formate to 5-phospho-ribosyl-glycinamide (GAR), producing 5-phospho-ribosyl-N-formylglycinamide (FGAR). Formate is provided by PurU via hydrolysis of 10-formyl-tetrahydrofolate.</text>
</comment>
<dbReference type="InterPro" id="IPR013815">
    <property type="entry name" value="ATP_grasp_subdomain_1"/>
</dbReference>
<dbReference type="SUPFAM" id="SSF51246">
    <property type="entry name" value="Rudiment single hybrid motif"/>
    <property type="match status" value="1"/>
</dbReference>
<dbReference type="Pfam" id="PF22660">
    <property type="entry name" value="RS_preATP-grasp-like"/>
    <property type="match status" value="1"/>
</dbReference>
<keyword evidence="5 7" id="KW-0067">ATP-binding</keyword>
<dbReference type="GO" id="GO:0043815">
    <property type="term" value="F:phosphoribosylglycinamide formyltransferase 2 activity"/>
    <property type="evidence" value="ECO:0007669"/>
    <property type="project" value="UniProtKB-UniRule"/>
</dbReference>
<feature type="binding site" evidence="7">
    <location>
        <begin position="22"/>
        <end position="23"/>
    </location>
    <ligand>
        <name>N(1)-(5-phospho-beta-D-ribosyl)glycinamide</name>
        <dbReference type="ChEBI" id="CHEBI:143788"/>
    </ligand>
</feature>
<dbReference type="InterPro" id="IPR054350">
    <property type="entry name" value="PurT/PurK_preATP-grasp"/>
</dbReference>
<feature type="binding site" evidence="7">
    <location>
        <position position="114"/>
    </location>
    <ligand>
        <name>ATP</name>
        <dbReference type="ChEBI" id="CHEBI:30616"/>
    </ligand>
</feature>
<dbReference type="Gene3D" id="3.30.1490.20">
    <property type="entry name" value="ATP-grasp fold, A domain"/>
    <property type="match status" value="1"/>
</dbReference>
<dbReference type="SUPFAM" id="SSF56059">
    <property type="entry name" value="Glutathione synthetase ATP-binding domain-like"/>
    <property type="match status" value="1"/>
</dbReference>
<protein>
    <recommendedName>
        <fullName evidence="7">Formate-dependent phosphoribosylglycinamide formyltransferase</fullName>
        <ecNumber evidence="7">6.3.1.21</ecNumber>
    </recommendedName>
    <alternativeName>
        <fullName evidence="7">5'-phosphoribosylglycinamide transformylase 2</fullName>
    </alternativeName>
    <alternativeName>
        <fullName evidence="7">Formate-dependent GAR transformylase</fullName>
    </alternativeName>
    <alternativeName>
        <fullName evidence="7">GAR transformylase 2</fullName>
        <shortName evidence="7">GART 2</shortName>
    </alternativeName>
    <alternativeName>
        <fullName evidence="7">Non-folate glycinamide ribonucleotide transformylase</fullName>
    </alternativeName>
    <alternativeName>
        <fullName evidence="7">Phosphoribosylglycinamide formyltransferase 2</fullName>
    </alternativeName>
</protein>
<feature type="binding site" evidence="7">
    <location>
        <position position="357"/>
    </location>
    <ligand>
        <name>N(1)-(5-phospho-beta-D-ribosyl)glycinamide</name>
        <dbReference type="ChEBI" id="CHEBI:143788"/>
    </ligand>
</feature>
<reference evidence="9 10" key="1">
    <citation type="submission" date="2011-09" db="EMBL/GenBank/DDBJ databases">
        <title>The draft genome of Fischerella sp. JSC-11.</title>
        <authorList>
            <consortium name="US DOE Joint Genome Institute (JGI-PGF)"/>
            <person name="Lucas S."/>
            <person name="Han J."/>
            <person name="Lapidus A."/>
            <person name="Cheng J.-F."/>
            <person name="Goodwin L."/>
            <person name="Pitluck S."/>
            <person name="Peters L."/>
            <person name="Land M.L."/>
            <person name="Hauser L."/>
            <person name="Sarkisova S."/>
            <person name="Bryant D.A."/>
            <person name="Brown I."/>
            <person name="Woyke T.J."/>
        </authorList>
    </citation>
    <scope>NUCLEOTIDE SEQUENCE [LARGE SCALE GENOMIC DNA]</scope>
    <source>
        <strain evidence="9 10">JSC-11</strain>
    </source>
</reference>
<evidence type="ECO:0000259" key="8">
    <source>
        <dbReference type="PROSITE" id="PS50975"/>
    </source>
</evidence>
<dbReference type="Pfam" id="PF21244">
    <property type="entry name" value="PurT_C"/>
    <property type="match status" value="1"/>
</dbReference>
<keyword evidence="2 7" id="KW-0479">Metal-binding</keyword>
<accession>G6FVU2</accession>
<organism evidence="9 10">
    <name type="scientific">Fischerella thermalis JSC-11</name>
    <dbReference type="NCBI Taxonomy" id="741277"/>
    <lineage>
        <taxon>Bacteria</taxon>
        <taxon>Bacillati</taxon>
        <taxon>Cyanobacteriota</taxon>
        <taxon>Cyanophyceae</taxon>
        <taxon>Nostocales</taxon>
        <taxon>Hapalosiphonaceae</taxon>
        <taxon>Fischerella</taxon>
    </lineage>
</organism>
<sequence>MNKFIGNSIQLPQKLMLLGSGELGKEFVIAAQRLGNYVIAVDRYENAPAMQVADCAEVISMLSADDLERIVEKYRPDFIIPEIEAIRTEKLLEFEARGITVIPTAAATNYTMNRDRIRELAHQELGIRTAKYGYASTLEELIAISDEIGFPNVIKPVMSSSGKGQSVVKEKAEVEKAWNYAIAGSRGDTQKVIVEEFINFEIEITLLTIKQWNAPTIFCSPIGHRQERGDYQESWQPAGISEQMTAQAQEIAKKVTDALGGAGIFGVEFFITQDEVIFSELSPRPHDTGMVTLISQNLNEFELHLRAILGLPIPCIEQLGASASAVILASEKLDAIAYTGVAEALSEKDVDIRIFGKPTAHPYRRMGVALAKGSNIQHAREKATTAASKVKLIEPRQLC</sequence>
<dbReference type="NCBIfam" id="TIGR01142">
    <property type="entry name" value="purT"/>
    <property type="match status" value="1"/>
</dbReference>
<comment type="caution">
    <text evidence="9">The sequence shown here is derived from an EMBL/GenBank/DDBJ whole genome shotgun (WGS) entry which is preliminary data.</text>
</comment>
<gene>
    <name evidence="7" type="primary">purT</name>
    <name evidence="9" type="ORF">FJSC11DRAFT_3033</name>
</gene>
<dbReference type="PANTHER" id="PTHR43055:SF1">
    <property type="entry name" value="FORMATE-DEPENDENT PHOSPHORIBOSYLGLYCINAMIDE FORMYLTRANSFERASE"/>
    <property type="match status" value="1"/>
</dbReference>
<feature type="binding site" evidence="7">
    <location>
        <position position="82"/>
    </location>
    <ligand>
        <name>N(1)-(5-phospho-beta-D-ribosyl)glycinamide</name>
        <dbReference type="ChEBI" id="CHEBI:143788"/>
    </ligand>
</feature>
<dbReference type="SUPFAM" id="SSF52440">
    <property type="entry name" value="PreATP-grasp domain"/>
    <property type="match status" value="1"/>
</dbReference>
<feature type="binding site" evidence="7">
    <location>
        <position position="203"/>
    </location>
    <ligand>
        <name>ATP</name>
        <dbReference type="ChEBI" id="CHEBI:30616"/>
    </ligand>
</feature>
<evidence type="ECO:0000256" key="6">
    <source>
        <dbReference type="ARBA" id="ARBA00022842"/>
    </source>
</evidence>
<evidence type="ECO:0000256" key="5">
    <source>
        <dbReference type="ARBA" id="ARBA00022840"/>
    </source>
</evidence>
<dbReference type="GeneID" id="35797203"/>
<keyword evidence="1 7" id="KW-0436">Ligase</keyword>
<name>G6FVU2_9CYAN</name>
<keyword evidence="4 7" id="KW-0658">Purine biosynthesis</keyword>
<evidence type="ECO:0000313" key="9">
    <source>
        <dbReference type="EMBL" id="EHC11581.1"/>
    </source>
</evidence>
<comment type="similarity">
    <text evidence="7">Belongs to the PurK/PurT family.</text>
</comment>
<dbReference type="PROSITE" id="PS50975">
    <property type="entry name" value="ATP_GRASP"/>
    <property type="match status" value="1"/>
</dbReference>
<dbReference type="GO" id="GO:0004644">
    <property type="term" value="F:phosphoribosylglycinamide formyltransferase activity"/>
    <property type="evidence" value="ECO:0007669"/>
    <property type="project" value="UniProtKB-UniRule"/>
</dbReference>
<dbReference type="Proteomes" id="UP000004344">
    <property type="component" value="Unassembled WGS sequence"/>
</dbReference>
<feature type="binding site" evidence="7">
    <location>
        <begin position="160"/>
        <end position="165"/>
    </location>
    <ligand>
        <name>ATP</name>
        <dbReference type="ChEBI" id="CHEBI:30616"/>
    </ligand>
</feature>
<dbReference type="RefSeq" id="WP_009457949.1">
    <property type="nucleotide sequence ID" value="NZ_AGIZ01000009.1"/>
</dbReference>
<dbReference type="Gene3D" id="3.40.50.20">
    <property type="match status" value="1"/>
</dbReference>